<feature type="compositionally biased region" description="Low complexity" evidence="11">
    <location>
        <begin position="53"/>
        <end position="73"/>
    </location>
</feature>
<dbReference type="InterPro" id="IPR050899">
    <property type="entry name" value="DDRGK_domain-containing"/>
</dbReference>
<keyword evidence="4 12" id="KW-0812">Transmembrane</keyword>
<feature type="compositionally biased region" description="Basic and acidic residues" evidence="11">
    <location>
        <begin position="85"/>
        <end position="167"/>
    </location>
</feature>
<dbReference type="InterPro" id="IPR036388">
    <property type="entry name" value="WH-like_DNA-bd_sf"/>
</dbReference>
<keyword evidence="8 12" id="KW-0472">Membrane</keyword>
<dbReference type="InterPro" id="IPR019153">
    <property type="entry name" value="DDRGK_dom-contain"/>
</dbReference>
<dbReference type="InterPro" id="IPR036390">
    <property type="entry name" value="WH_DNA-bd_sf"/>
</dbReference>
<dbReference type="SMART" id="SM01128">
    <property type="entry name" value="DDRGK"/>
    <property type="match status" value="1"/>
</dbReference>
<comment type="subunit">
    <text evidence="10">Interacts with Atg9; the interaction is transient.</text>
</comment>
<evidence type="ECO:0000256" key="6">
    <source>
        <dbReference type="ARBA" id="ARBA00022824"/>
    </source>
</evidence>
<evidence type="ECO:0000256" key="8">
    <source>
        <dbReference type="ARBA" id="ARBA00023136"/>
    </source>
</evidence>
<organism evidence="13">
    <name type="scientific">Phlebotomus kandelakii</name>
    <dbReference type="NCBI Taxonomy" id="1109342"/>
    <lineage>
        <taxon>Eukaryota</taxon>
        <taxon>Metazoa</taxon>
        <taxon>Ecdysozoa</taxon>
        <taxon>Arthropoda</taxon>
        <taxon>Hexapoda</taxon>
        <taxon>Insecta</taxon>
        <taxon>Pterygota</taxon>
        <taxon>Neoptera</taxon>
        <taxon>Endopterygota</taxon>
        <taxon>Diptera</taxon>
        <taxon>Nematocera</taxon>
        <taxon>Psychodoidea</taxon>
        <taxon>Psychodidae</taxon>
        <taxon>Phlebotomus</taxon>
        <taxon>Larroussius</taxon>
    </lineage>
</organism>
<dbReference type="EMBL" id="GIFK01001062">
    <property type="protein sequence ID" value="NBJ58765.1"/>
    <property type="molecule type" value="Transcribed_RNA"/>
</dbReference>
<keyword evidence="6" id="KW-0256">Endoplasmic reticulum</keyword>
<reference evidence="13" key="1">
    <citation type="submission" date="2019-10" db="EMBL/GenBank/DDBJ databases">
        <title>Short sand fly seasons in Tbilisi, Georgia, hinder development of host immunity to saliva of the visceral leishmaniasis vector Phlebotomus kandelakii.</title>
        <authorList>
            <person name="Oliveira F."/>
            <person name="Giorgobiani E."/>
            <person name="Guimaraes-Costa A.B."/>
            <person name="Abdeladhim M."/>
            <person name="Oristian J."/>
            <person name="Tskhvaradze L."/>
            <person name="Tsertsvadze N."/>
            <person name="Zakalashvili M."/>
            <person name="Valenzuela J.G."/>
            <person name="Kamhawi S."/>
        </authorList>
    </citation>
    <scope>NUCLEOTIDE SEQUENCE</scope>
    <source>
        <strain evidence="13">Wild-capture in Tbilisi</strain>
        <tissue evidence="13">Salivary glands</tissue>
    </source>
</reference>
<feature type="transmembrane region" description="Helical" evidence="12">
    <location>
        <begin position="6"/>
        <end position="24"/>
    </location>
</feature>
<name>A0A6B2E676_9DIPT</name>
<comment type="subcellular location">
    <subcellularLocation>
        <location evidence="1">Endoplasmic reticulum membrane</location>
        <topology evidence="1">Single-pass membrane protein</topology>
    </subcellularLocation>
</comment>
<evidence type="ECO:0000256" key="11">
    <source>
        <dbReference type="SAM" id="MobiDB-lite"/>
    </source>
</evidence>
<evidence type="ECO:0000256" key="10">
    <source>
        <dbReference type="ARBA" id="ARBA00049687"/>
    </source>
</evidence>
<keyword evidence="7 12" id="KW-1133">Transmembrane helix</keyword>
<protein>
    <recommendedName>
        <fullName evidence="3">DDRGK domain-containing protein 1</fullName>
    </recommendedName>
</protein>
<dbReference type="Pfam" id="PF09756">
    <property type="entry name" value="DDRGK"/>
    <property type="match status" value="1"/>
</dbReference>
<dbReference type="AlphaFoldDB" id="A0A6B2E676"/>
<proteinExistence type="inferred from homology"/>
<feature type="compositionally biased region" description="Acidic residues" evidence="11">
    <location>
        <begin position="74"/>
        <end position="84"/>
    </location>
</feature>
<dbReference type="FunFam" id="1.10.10.10:FF:000143">
    <property type="entry name" value="DDRGK domain-containing protein 1"/>
    <property type="match status" value="1"/>
</dbReference>
<sequence>MDLYVLISIASALLLILLTTLFFLRKGKSGKDEPEQAPARRGVPVRVQEGVPRRAQLARNQRNRLRQANVAEAAPEEEEEEEAGETERPMPDFSGEKMGAKKRAKLEAKAEKKAQREVELRLREEKKKKEAAQEEERRKVEEKEREEEKTREEAEKKAQEERERREQEEYMKLKATFDVEEEGFEEDEDEENLLKEFLEYIEKNKVVVLEDLATHFKLKTQAVIDRITDLKASGSLTGVIDDRGKFIYISEAELKAVAKFIRQRGRVSIAELAESSNSLINLVPVS</sequence>
<accession>A0A6B2E676</accession>
<evidence type="ECO:0000256" key="2">
    <source>
        <dbReference type="ARBA" id="ARBA00009829"/>
    </source>
</evidence>
<dbReference type="GO" id="GO:0005789">
    <property type="term" value="C:endoplasmic reticulum membrane"/>
    <property type="evidence" value="ECO:0007669"/>
    <property type="project" value="UniProtKB-SubCell"/>
</dbReference>
<dbReference type="SUPFAM" id="SSF46785">
    <property type="entry name" value="Winged helix' DNA-binding domain"/>
    <property type="match status" value="1"/>
</dbReference>
<dbReference type="GO" id="GO:0044389">
    <property type="term" value="F:ubiquitin-like protein ligase binding"/>
    <property type="evidence" value="ECO:0007669"/>
    <property type="project" value="TreeGrafter"/>
</dbReference>
<evidence type="ECO:0000256" key="9">
    <source>
        <dbReference type="ARBA" id="ARBA00049608"/>
    </source>
</evidence>
<keyword evidence="5" id="KW-0833">Ubl conjugation pathway</keyword>
<dbReference type="PANTHER" id="PTHR48176">
    <property type="entry name" value="DDRGK DOMAIN-CONTAINING PROTEIN 1"/>
    <property type="match status" value="1"/>
</dbReference>
<comment type="similarity">
    <text evidence="2">Belongs to the DDRGK1 family.</text>
</comment>
<evidence type="ECO:0000256" key="12">
    <source>
        <dbReference type="SAM" id="Phobius"/>
    </source>
</evidence>
<evidence type="ECO:0000256" key="5">
    <source>
        <dbReference type="ARBA" id="ARBA00022786"/>
    </source>
</evidence>
<evidence type="ECO:0000313" key="13">
    <source>
        <dbReference type="EMBL" id="NBJ58765.1"/>
    </source>
</evidence>
<evidence type="ECO:0000256" key="4">
    <source>
        <dbReference type="ARBA" id="ARBA00022692"/>
    </source>
</evidence>
<feature type="region of interest" description="Disordered" evidence="11">
    <location>
        <begin position="28"/>
        <end position="167"/>
    </location>
</feature>
<comment type="function">
    <text evidence="9">Substrate adapter for ufmylation, the covalent attachment of the ubiquitin-like modifier UFM1 to substrate proteins. Required for ufmylation of Atg9; protects the nervous system during aging, possibly by stabilizing Atg9 and supporting its function.</text>
</comment>
<evidence type="ECO:0000256" key="3">
    <source>
        <dbReference type="ARBA" id="ARBA00018218"/>
    </source>
</evidence>
<evidence type="ECO:0000256" key="7">
    <source>
        <dbReference type="ARBA" id="ARBA00022989"/>
    </source>
</evidence>
<dbReference type="Gene3D" id="1.10.10.10">
    <property type="entry name" value="Winged helix-like DNA-binding domain superfamily/Winged helix DNA-binding domain"/>
    <property type="match status" value="1"/>
</dbReference>
<evidence type="ECO:0000256" key="1">
    <source>
        <dbReference type="ARBA" id="ARBA00004389"/>
    </source>
</evidence>
<dbReference type="PANTHER" id="PTHR48176:SF1">
    <property type="entry name" value="DDRGK DOMAIN-CONTAINING PROTEIN 1"/>
    <property type="match status" value="1"/>
</dbReference>